<dbReference type="PANTHER" id="PTHR33791">
    <property type="entry name" value="CHAPERONIN-LIKE RBCX PROTEIN 1, CHLOROPLASTIC"/>
    <property type="match status" value="1"/>
</dbReference>
<organism evidence="4 5">
    <name type="scientific">Sphagnum troendelagicum</name>
    <dbReference type="NCBI Taxonomy" id="128251"/>
    <lineage>
        <taxon>Eukaryota</taxon>
        <taxon>Viridiplantae</taxon>
        <taxon>Streptophyta</taxon>
        <taxon>Embryophyta</taxon>
        <taxon>Bryophyta</taxon>
        <taxon>Sphagnophytina</taxon>
        <taxon>Sphagnopsida</taxon>
        <taxon>Sphagnales</taxon>
        <taxon>Sphagnaceae</taxon>
        <taxon>Sphagnum</taxon>
    </lineage>
</organism>
<dbReference type="InterPro" id="IPR003435">
    <property type="entry name" value="Chaperonin_RcbX"/>
</dbReference>
<dbReference type="Pfam" id="PF02341">
    <property type="entry name" value="RbcX"/>
    <property type="match status" value="1"/>
</dbReference>
<dbReference type="Gene3D" id="1.10.1200.210">
    <property type="entry name" value="Chaperonin-like RbcX"/>
    <property type="match status" value="1"/>
</dbReference>
<keyword evidence="3" id="KW-0120">Carbon dioxide fixation</keyword>
<keyword evidence="5" id="KW-1185">Reference proteome</keyword>
<evidence type="ECO:0000256" key="1">
    <source>
        <dbReference type="ARBA" id="ARBA00022531"/>
    </source>
</evidence>
<evidence type="ECO:0000256" key="2">
    <source>
        <dbReference type="ARBA" id="ARBA00023186"/>
    </source>
</evidence>
<proteinExistence type="predicted"/>
<keyword evidence="1" id="KW-0602">Photosynthesis</keyword>
<name>A0ABP0UZW4_9BRYO</name>
<keyword evidence="2" id="KW-0143">Chaperone</keyword>
<evidence type="ECO:0000313" key="5">
    <source>
        <dbReference type="Proteomes" id="UP001497512"/>
    </source>
</evidence>
<sequence length="227" mass="24828">MEEVVVRGGAVASCSALITSGQIFGINRVVERSCGRISLVPSVSGTKGAVACQLKHGVVPLPSKLWGASVKRRGGDHTQFKKYGGDQCKLRSGGTVVGPARCHKMFVPGFGEKSPEAKAAEALHNFFTYVAVKIVASQLQDYNKEAYADLMKFLDTVSLKDGDKFCAALLRESARHKNLALRIMEVRSAYANQDFEWENVKDLSLKHIEESNTALMRKFVIETSDMA</sequence>
<dbReference type="SUPFAM" id="SSF158615">
    <property type="entry name" value="RbcX-like"/>
    <property type="match status" value="1"/>
</dbReference>
<evidence type="ECO:0000256" key="3">
    <source>
        <dbReference type="ARBA" id="ARBA00023300"/>
    </source>
</evidence>
<accession>A0ABP0UZW4</accession>
<dbReference type="EMBL" id="OZ019899">
    <property type="protein sequence ID" value="CAK9232487.1"/>
    <property type="molecule type" value="Genomic_DNA"/>
</dbReference>
<gene>
    <name evidence="4" type="ORF">CSSPTR1EN2_LOCUS21282</name>
</gene>
<evidence type="ECO:0000313" key="4">
    <source>
        <dbReference type="EMBL" id="CAK9232487.1"/>
    </source>
</evidence>
<dbReference type="PANTHER" id="PTHR33791:SF12">
    <property type="entry name" value="CHAPERONIN-LIKE RBCX PROTEIN 1, CHLOROPLASTIC"/>
    <property type="match status" value="1"/>
</dbReference>
<reference evidence="4" key="1">
    <citation type="submission" date="2024-02" db="EMBL/GenBank/DDBJ databases">
        <authorList>
            <consortium name="ELIXIR-Norway"/>
            <consortium name="Elixir Norway"/>
        </authorList>
    </citation>
    <scope>NUCLEOTIDE SEQUENCE</scope>
</reference>
<dbReference type="InterPro" id="IPR038052">
    <property type="entry name" value="Chaperonin_RbcX_sf"/>
</dbReference>
<dbReference type="Proteomes" id="UP001497512">
    <property type="component" value="Chromosome 7"/>
</dbReference>
<evidence type="ECO:0008006" key="6">
    <source>
        <dbReference type="Google" id="ProtNLM"/>
    </source>
</evidence>
<protein>
    <recommendedName>
        <fullName evidence="6">Chaperonin-like RBCX protein 1, chloroplastic</fullName>
    </recommendedName>
</protein>